<keyword evidence="1 2" id="KW-0597">Phosphoprotein</keyword>
<dbReference type="PANTHER" id="PTHR44591">
    <property type="entry name" value="STRESS RESPONSE REGULATOR PROTEIN 1"/>
    <property type="match status" value="1"/>
</dbReference>
<sequence>MGDIEIRPSGVLRGRTALVVDDQEIIRKMLEKLLLSLGFTEVLQAQDGSDALKMLDRRAFDVIVCDINMDPMGGIDFVRTLRDGANIRFDAKRARTPVLFLTGSAEKDHILSAKGLGVKDYLLKPIDPEKLRARLVKMFS</sequence>
<feature type="modified residue" description="4-aspartylphosphate" evidence="2">
    <location>
        <position position="66"/>
    </location>
</feature>
<dbReference type="GO" id="GO:0000160">
    <property type="term" value="P:phosphorelay signal transduction system"/>
    <property type="evidence" value="ECO:0007669"/>
    <property type="project" value="InterPro"/>
</dbReference>
<keyword evidence="5" id="KW-1185">Reference proteome</keyword>
<dbReference type="SMART" id="SM00448">
    <property type="entry name" value="REC"/>
    <property type="match status" value="1"/>
</dbReference>
<name>A0A1G6YC65_9PROT</name>
<dbReference type="Proteomes" id="UP000183685">
    <property type="component" value="Unassembled WGS sequence"/>
</dbReference>
<dbReference type="EMBL" id="FNAK01000003">
    <property type="protein sequence ID" value="SDD87922.1"/>
    <property type="molecule type" value="Genomic_DNA"/>
</dbReference>
<dbReference type="PROSITE" id="PS50110">
    <property type="entry name" value="RESPONSE_REGULATORY"/>
    <property type="match status" value="1"/>
</dbReference>
<evidence type="ECO:0000313" key="5">
    <source>
        <dbReference type="Proteomes" id="UP000183685"/>
    </source>
</evidence>
<dbReference type="Gene3D" id="3.40.50.2300">
    <property type="match status" value="1"/>
</dbReference>
<gene>
    <name evidence="4" type="ORF">SAMN04488071_1565</name>
</gene>
<proteinExistence type="predicted"/>
<dbReference type="PANTHER" id="PTHR44591:SF3">
    <property type="entry name" value="RESPONSE REGULATORY DOMAIN-CONTAINING PROTEIN"/>
    <property type="match status" value="1"/>
</dbReference>
<evidence type="ECO:0000259" key="3">
    <source>
        <dbReference type="PROSITE" id="PS50110"/>
    </source>
</evidence>
<dbReference type="InterPro" id="IPR011006">
    <property type="entry name" value="CheY-like_superfamily"/>
</dbReference>
<dbReference type="SUPFAM" id="SSF52172">
    <property type="entry name" value="CheY-like"/>
    <property type="match status" value="1"/>
</dbReference>
<evidence type="ECO:0000256" key="2">
    <source>
        <dbReference type="PROSITE-ProRule" id="PRU00169"/>
    </source>
</evidence>
<accession>A0A1G6YC65</accession>
<organism evidence="4 5">
    <name type="scientific">Kordiimonas lacus</name>
    <dbReference type="NCBI Taxonomy" id="637679"/>
    <lineage>
        <taxon>Bacteria</taxon>
        <taxon>Pseudomonadati</taxon>
        <taxon>Pseudomonadota</taxon>
        <taxon>Alphaproteobacteria</taxon>
        <taxon>Kordiimonadales</taxon>
        <taxon>Kordiimonadaceae</taxon>
        <taxon>Kordiimonas</taxon>
    </lineage>
</organism>
<evidence type="ECO:0000256" key="1">
    <source>
        <dbReference type="ARBA" id="ARBA00022553"/>
    </source>
</evidence>
<evidence type="ECO:0000313" key="4">
    <source>
        <dbReference type="EMBL" id="SDD87922.1"/>
    </source>
</evidence>
<dbReference type="Pfam" id="PF00072">
    <property type="entry name" value="Response_reg"/>
    <property type="match status" value="1"/>
</dbReference>
<protein>
    <submittedName>
        <fullName evidence="4">Two-component system, chemotaxis family, response regulator CheY</fullName>
    </submittedName>
</protein>
<dbReference type="STRING" id="637679.GCA_001550055_01245"/>
<reference evidence="4 5" key="1">
    <citation type="submission" date="2016-10" db="EMBL/GenBank/DDBJ databases">
        <authorList>
            <person name="de Groot N.N."/>
        </authorList>
    </citation>
    <scope>NUCLEOTIDE SEQUENCE [LARGE SCALE GENOMIC DNA]</scope>
    <source>
        <strain evidence="4 5">CGMCC 1.9109</strain>
    </source>
</reference>
<dbReference type="InterPro" id="IPR001789">
    <property type="entry name" value="Sig_transdc_resp-reg_receiver"/>
</dbReference>
<dbReference type="AlphaFoldDB" id="A0A1G6YC65"/>
<feature type="domain" description="Response regulatory" evidence="3">
    <location>
        <begin position="16"/>
        <end position="139"/>
    </location>
</feature>
<dbReference type="RefSeq" id="WP_068302395.1">
    <property type="nucleotide sequence ID" value="NZ_FNAK01000003.1"/>
</dbReference>
<dbReference type="InterPro" id="IPR050595">
    <property type="entry name" value="Bact_response_regulator"/>
</dbReference>